<evidence type="ECO:0000256" key="1">
    <source>
        <dbReference type="SAM" id="MobiDB-lite"/>
    </source>
</evidence>
<reference evidence="2" key="1">
    <citation type="journal article" date="2015" name="Nature">
        <title>Complex archaea that bridge the gap between prokaryotes and eukaryotes.</title>
        <authorList>
            <person name="Spang A."/>
            <person name="Saw J.H."/>
            <person name="Jorgensen S.L."/>
            <person name="Zaremba-Niedzwiedzka K."/>
            <person name="Martijn J."/>
            <person name="Lind A.E."/>
            <person name="van Eijk R."/>
            <person name="Schleper C."/>
            <person name="Guy L."/>
            <person name="Ettema T.J."/>
        </authorList>
    </citation>
    <scope>NUCLEOTIDE SEQUENCE</scope>
</reference>
<gene>
    <name evidence="2" type="ORF">LCGC14_1640810</name>
</gene>
<sequence length="47" mass="5104">MYNPFGRALTKSRKTSRRKVASAQSRLLKAMLSPATPSKKKPAKSAG</sequence>
<name>A0A0F9IM45_9ZZZZ</name>
<feature type="compositionally biased region" description="Basic residues" evidence="1">
    <location>
        <begin position="10"/>
        <end position="20"/>
    </location>
</feature>
<feature type="non-terminal residue" evidence="2">
    <location>
        <position position="47"/>
    </location>
</feature>
<organism evidence="2">
    <name type="scientific">marine sediment metagenome</name>
    <dbReference type="NCBI Taxonomy" id="412755"/>
    <lineage>
        <taxon>unclassified sequences</taxon>
        <taxon>metagenomes</taxon>
        <taxon>ecological metagenomes</taxon>
    </lineage>
</organism>
<comment type="caution">
    <text evidence="2">The sequence shown here is derived from an EMBL/GenBank/DDBJ whole genome shotgun (WGS) entry which is preliminary data.</text>
</comment>
<protein>
    <submittedName>
        <fullName evidence="2">Uncharacterized protein</fullName>
    </submittedName>
</protein>
<evidence type="ECO:0000313" key="2">
    <source>
        <dbReference type="EMBL" id="KKM20899.1"/>
    </source>
</evidence>
<proteinExistence type="predicted"/>
<dbReference type="EMBL" id="LAZR01013673">
    <property type="protein sequence ID" value="KKM20899.1"/>
    <property type="molecule type" value="Genomic_DNA"/>
</dbReference>
<feature type="region of interest" description="Disordered" evidence="1">
    <location>
        <begin position="1"/>
        <end position="47"/>
    </location>
</feature>
<feature type="compositionally biased region" description="Basic residues" evidence="1">
    <location>
        <begin position="38"/>
        <end position="47"/>
    </location>
</feature>
<accession>A0A0F9IM45</accession>
<dbReference type="AlphaFoldDB" id="A0A0F9IM45"/>